<dbReference type="STRING" id="28377.ENSACAP00000006277"/>
<dbReference type="PROSITE" id="PS51470">
    <property type="entry name" value="FG_GAP"/>
    <property type="match status" value="4"/>
</dbReference>
<keyword evidence="9 16" id="KW-1133">Transmembrane helix</keyword>
<evidence type="ECO:0000313" key="20">
    <source>
        <dbReference type="Proteomes" id="UP000001646"/>
    </source>
</evidence>
<evidence type="ECO:0000256" key="9">
    <source>
        <dbReference type="ARBA" id="ARBA00022989"/>
    </source>
</evidence>
<reference evidence="19" key="2">
    <citation type="submission" date="2025-08" db="UniProtKB">
        <authorList>
            <consortium name="Ensembl"/>
        </authorList>
    </citation>
    <scope>IDENTIFICATION</scope>
</reference>
<feature type="repeat" description="FG-GAP" evidence="15">
    <location>
        <begin position="439"/>
        <end position="499"/>
    </location>
</feature>
<evidence type="ECO:0000256" key="2">
    <source>
        <dbReference type="ARBA" id="ARBA00008054"/>
    </source>
</evidence>
<dbReference type="InterPro" id="IPR036465">
    <property type="entry name" value="vWFA_dom_sf"/>
</dbReference>
<dbReference type="Gene3D" id="2.60.40.1460">
    <property type="entry name" value="Integrin domains. Chain A, domain 2"/>
    <property type="match status" value="1"/>
</dbReference>
<evidence type="ECO:0000256" key="15">
    <source>
        <dbReference type="PROSITE-ProRule" id="PRU00803"/>
    </source>
</evidence>
<dbReference type="Pfam" id="PF21520">
    <property type="entry name" value="ITGAX-like_Ig_3"/>
    <property type="match status" value="1"/>
</dbReference>
<dbReference type="GO" id="GO:0038023">
    <property type="term" value="F:signaling receptor activity"/>
    <property type="evidence" value="ECO:0000318"/>
    <property type="project" value="GO_Central"/>
</dbReference>
<evidence type="ECO:0000259" key="18">
    <source>
        <dbReference type="PROSITE" id="PS50234"/>
    </source>
</evidence>
<dbReference type="GO" id="GO:0098609">
    <property type="term" value="P:cell-cell adhesion"/>
    <property type="evidence" value="ECO:0000318"/>
    <property type="project" value="GO_Central"/>
</dbReference>
<dbReference type="Gene3D" id="1.20.5.930">
    <property type="entry name" value="Bicelle-embedded integrin alpha(iib) transmembrane segment"/>
    <property type="match status" value="1"/>
</dbReference>
<dbReference type="PROSITE" id="PS50234">
    <property type="entry name" value="VWFA"/>
    <property type="match status" value="1"/>
</dbReference>
<reference evidence="19" key="1">
    <citation type="submission" date="2009-12" db="EMBL/GenBank/DDBJ databases">
        <title>The Genome Sequence of Anolis carolinensis (Green Anole Lizard).</title>
        <authorList>
            <consortium name="The Genome Sequencing Platform"/>
            <person name="Di Palma F."/>
            <person name="Alfoldi J."/>
            <person name="Heiman D."/>
            <person name="Young S."/>
            <person name="Grabherr M."/>
            <person name="Johnson J."/>
            <person name="Lander E.S."/>
            <person name="Lindblad-Toh K."/>
        </authorList>
    </citation>
    <scope>NUCLEOTIDE SEQUENCE [LARGE SCALE GENOMIC DNA]</scope>
    <source>
        <strain evidence="19">JBL SC #1</strain>
    </source>
</reference>
<dbReference type="SUPFAM" id="SSF69318">
    <property type="entry name" value="Integrin alpha N-terminal domain"/>
    <property type="match status" value="1"/>
</dbReference>
<dbReference type="PRINTS" id="PR01185">
    <property type="entry name" value="INTEGRINA"/>
</dbReference>
<reference evidence="19" key="3">
    <citation type="submission" date="2025-09" db="UniProtKB">
        <authorList>
            <consortium name="Ensembl"/>
        </authorList>
    </citation>
    <scope>IDENTIFICATION</scope>
</reference>
<keyword evidence="8 16" id="KW-0130">Cell adhesion</keyword>
<keyword evidence="3 16" id="KW-0812">Transmembrane</keyword>
<dbReference type="InParanoid" id="H9GBD9"/>
<dbReference type="GO" id="GO:0009986">
    <property type="term" value="C:cell surface"/>
    <property type="evidence" value="ECO:0000318"/>
    <property type="project" value="GO_Central"/>
</dbReference>
<dbReference type="Gene3D" id="2.60.40.1530">
    <property type="entry name" value="ntegrin, alpha v. Chain A, domain 4"/>
    <property type="match status" value="1"/>
</dbReference>
<keyword evidence="11 16" id="KW-0472">Membrane</keyword>
<dbReference type="Ensembl" id="ENSACAT00000006417.3">
    <property type="protein sequence ID" value="ENSACAP00000006277.3"/>
    <property type="gene ID" value="ENSACAG00000006162.3"/>
</dbReference>
<dbReference type="Pfam" id="PF20805">
    <property type="entry name" value="Integrin_A_Ig_2"/>
    <property type="match status" value="1"/>
</dbReference>
<dbReference type="PRINTS" id="PR00453">
    <property type="entry name" value="VWFADOMAIN"/>
</dbReference>
<accession>H9GBD9</accession>
<dbReference type="GeneTree" id="ENSGT00940000154838"/>
<keyword evidence="10 16" id="KW-0401">Integrin</keyword>
<dbReference type="AlphaFoldDB" id="H9GBD9"/>
<dbReference type="Pfam" id="PF08441">
    <property type="entry name" value="Integrin_A_Ig_1"/>
    <property type="match status" value="1"/>
</dbReference>
<dbReference type="Pfam" id="PF00092">
    <property type="entry name" value="VWA"/>
    <property type="match status" value="1"/>
</dbReference>
<evidence type="ECO:0000256" key="6">
    <source>
        <dbReference type="ARBA" id="ARBA00022737"/>
    </source>
</evidence>
<dbReference type="InterPro" id="IPR013517">
    <property type="entry name" value="FG-GAP"/>
</dbReference>
<protein>
    <recommendedName>
        <fullName evidence="18">VWFA domain-containing protein</fullName>
    </recommendedName>
</protein>
<comment type="subcellular location">
    <subcellularLocation>
        <location evidence="1 16">Membrane</location>
        <topology evidence="1 16">Single-pass type I membrane protein</topology>
    </subcellularLocation>
</comment>
<dbReference type="SUPFAM" id="SSF53300">
    <property type="entry name" value="vWA-like"/>
    <property type="match status" value="1"/>
</dbReference>
<dbReference type="PANTHER" id="PTHR23220">
    <property type="entry name" value="INTEGRIN ALPHA"/>
    <property type="match status" value="1"/>
</dbReference>
<dbReference type="GO" id="GO:0046872">
    <property type="term" value="F:metal ion binding"/>
    <property type="evidence" value="ECO:0007669"/>
    <property type="project" value="UniProtKB-KW"/>
</dbReference>
<dbReference type="Bgee" id="ENSACAG00000006162">
    <property type="expression patterns" value="Expressed in liver and 6 other cell types or tissues"/>
</dbReference>
<evidence type="ECO:0000256" key="11">
    <source>
        <dbReference type="ARBA" id="ARBA00023136"/>
    </source>
</evidence>
<feature type="compositionally biased region" description="Pro residues" evidence="17">
    <location>
        <begin position="1157"/>
        <end position="1166"/>
    </location>
</feature>
<dbReference type="SUPFAM" id="SSF69179">
    <property type="entry name" value="Integrin domains"/>
    <property type="match status" value="3"/>
</dbReference>
<dbReference type="Gene3D" id="2.130.10.130">
    <property type="entry name" value="Integrin alpha, N-terminal"/>
    <property type="match status" value="1"/>
</dbReference>
<feature type="domain" description="VWFA" evidence="18">
    <location>
        <begin position="148"/>
        <end position="321"/>
    </location>
</feature>
<evidence type="ECO:0000256" key="12">
    <source>
        <dbReference type="ARBA" id="ARBA00023157"/>
    </source>
</evidence>
<evidence type="ECO:0000256" key="3">
    <source>
        <dbReference type="ARBA" id="ARBA00022692"/>
    </source>
</evidence>
<keyword evidence="7" id="KW-0106">Calcium</keyword>
<dbReference type="PROSITE" id="PS00242">
    <property type="entry name" value="INTEGRIN_ALPHA"/>
    <property type="match status" value="1"/>
</dbReference>
<proteinExistence type="inferred from homology"/>
<dbReference type="InterPro" id="IPR018184">
    <property type="entry name" value="Integrin_alpha_C_CS"/>
</dbReference>
<name>H9GBD9_ANOCA</name>
<keyword evidence="14" id="KW-0325">Glycoprotein</keyword>
<dbReference type="InterPro" id="IPR028994">
    <property type="entry name" value="Integrin_alpha_N"/>
</dbReference>
<feature type="region of interest" description="Disordered" evidence="17">
    <location>
        <begin position="1138"/>
        <end position="1166"/>
    </location>
</feature>
<dbReference type="InterPro" id="IPR013519">
    <property type="entry name" value="Int_alpha_beta-p"/>
</dbReference>
<keyword evidence="5" id="KW-0732">Signal</keyword>
<keyword evidence="6" id="KW-0677">Repeat</keyword>
<keyword evidence="13 16" id="KW-0675">Receptor</keyword>
<dbReference type="InterPro" id="IPR032695">
    <property type="entry name" value="Integrin_dom_sf"/>
</dbReference>
<dbReference type="InterPro" id="IPR048285">
    <property type="entry name" value="Integrin_alpha_Ig-like_2"/>
</dbReference>
<keyword evidence="12" id="KW-1015">Disulfide bond</keyword>
<evidence type="ECO:0000256" key="16">
    <source>
        <dbReference type="RuleBase" id="RU003762"/>
    </source>
</evidence>
<keyword evidence="20" id="KW-1185">Reference proteome</keyword>
<comment type="similarity">
    <text evidence="2 16">Belongs to the integrin alpha chain family.</text>
</comment>
<feature type="repeat" description="FG-GAP" evidence="15">
    <location>
        <begin position="567"/>
        <end position="627"/>
    </location>
</feature>
<dbReference type="PANTHER" id="PTHR23220:SF118">
    <property type="entry name" value="INTEGRIN ALPHA-X"/>
    <property type="match status" value="1"/>
</dbReference>
<evidence type="ECO:0000256" key="10">
    <source>
        <dbReference type="ARBA" id="ARBA00023037"/>
    </source>
</evidence>
<sequence length="1166" mass="128074">TDSHRCQLTEMLVPQGRGFSVDVDTPTIFPVQTQSFGASVAQTRNQKCPFEIPQKHMLASKGRSVCLWISGVIINISFRAGPVDAVNMSLGLSLAAHDSQVLVCGPTVHRACGENMYVNGYCFLLDQNLQQLQRFPETLPECTTRPTDIVFLIDGSGSINKADFERMKQFVSETTKRLSGRDTRFALIQFSDRYLEHFNFNSEDPEQLVLHIHQVGGWTETATAIRRVVRELFTSQKGSRNGATRILIVITDGVKTDRLQYSQVIPEAKQAGIIRYAIGVGDAFSSPDAKRELDDIASEPKAEHIFTVYNFNALRGIQDQLKDKIFAIEGTQSQSTSSFQMEMSQEGFSALLTPEGPVVGAVGSYDWTGGVILYQNSNRNPSFVNISSAAKRMDNAYLGYSSQPVQLNGKISFVVGAPRYDYVGKVVLFEKHPRHGEWQLKAEAVGEQVGSYFGATLCSVDLDQDANTDLVLVGAPMYYDGLTGGRVYICELMAKGTKGQSLRCSTTLKGQVGHIFSRFGASMAEAGDITGDGWTDVAIGAPLEGENTGALYIFAGKQTSLNPEFIQRIGGLRFSGGLLYFGQAVSGGTDLTGDGLKDIAVGRQGQVLLLRSRPVLDMRVSIEFQPPLIPISDFRCQSQEPVEKMASVARACFTVSKATKDKLGESVISTQAWYSLALDSEKTKNLASFSSKSPVWNAGFKIGLEQKCKDHVINLPSCIEDTLTPITLRLNYSLTGDPIDQAQGLQPILSKESQQIYTAQVSALPERTVGSDGKCEDVLQTSFTFSDLSTVIVGLTLELNVTASIQNHGEDSYSTTLTFSYPAGLSYRKGGGQSSQNVVSVKCHSAPVSEEERANRTATCNVNHPIFWSGAEATFVATFDVSQGAYLGDTLRIIAKANSENGGNITNRMIHQEDLPVKYAVYIVVTTIEESTKYVNFTAGQEDTRKSVEHRYEVRNLRQRSIPFSVTFQIPVKWKGIQVWDVSQVIPSEPQITNCILENETAGSQDFPSREDHPVLDCSVASCKIIRCDIQMLGFQKTPLEFRIKGNVSFQWTSQIQQKKVTLVSLAKISYDDKKYSQKEGFIQTKVQTVVERIEHYNFLPVIIGSTVGGLVLLALIVAALYKVGFFKRQYKHMLSEAEPGNEAAETIDPTPQSTDSPPPDTGAVY</sequence>
<evidence type="ECO:0000256" key="8">
    <source>
        <dbReference type="ARBA" id="ARBA00022889"/>
    </source>
</evidence>
<dbReference type="InterPro" id="IPR000413">
    <property type="entry name" value="Integrin_alpha"/>
</dbReference>
<feature type="transmembrane region" description="Helical" evidence="16">
    <location>
        <begin position="1099"/>
        <end position="1122"/>
    </location>
</feature>
<dbReference type="Gene3D" id="2.60.40.1510">
    <property type="entry name" value="ntegrin, alpha v. Chain A, domain 3"/>
    <property type="match status" value="1"/>
</dbReference>
<organism evidence="19 20">
    <name type="scientific">Anolis carolinensis</name>
    <name type="common">Green anole</name>
    <name type="synonym">American chameleon</name>
    <dbReference type="NCBI Taxonomy" id="28377"/>
    <lineage>
        <taxon>Eukaryota</taxon>
        <taxon>Metazoa</taxon>
        <taxon>Chordata</taxon>
        <taxon>Craniata</taxon>
        <taxon>Vertebrata</taxon>
        <taxon>Euteleostomi</taxon>
        <taxon>Lepidosauria</taxon>
        <taxon>Squamata</taxon>
        <taxon>Bifurcata</taxon>
        <taxon>Unidentata</taxon>
        <taxon>Episquamata</taxon>
        <taxon>Toxicofera</taxon>
        <taxon>Iguania</taxon>
        <taxon>Dactyloidae</taxon>
        <taxon>Anolis</taxon>
    </lineage>
</organism>
<dbReference type="Pfam" id="PF00357">
    <property type="entry name" value="Integrin_alpha"/>
    <property type="match status" value="1"/>
</dbReference>
<evidence type="ECO:0000256" key="5">
    <source>
        <dbReference type="ARBA" id="ARBA00022729"/>
    </source>
</evidence>
<evidence type="ECO:0000256" key="13">
    <source>
        <dbReference type="ARBA" id="ARBA00023170"/>
    </source>
</evidence>
<dbReference type="GO" id="GO:0008305">
    <property type="term" value="C:integrin complex"/>
    <property type="evidence" value="ECO:0000318"/>
    <property type="project" value="GO_Central"/>
</dbReference>
<dbReference type="Proteomes" id="UP000001646">
    <property type="component" value="Unplaced"/>
</dbReference>
<evidence type="ECO:0000256" key="7">
    <source>
        <dbReference type="ARBA" id="ARBA00022837"/>
    </source>
</evidence>
<dbReference type="SMART" id="SM00191">
    <property type="entry name" value="Int_alpha"/>
    <property type="match status" value="4"/>
</dbReference>
<dbReference type="Gene3D" id="3.40.50.410">
    <property type="entry name" value="von Willebrand factor, type A domain"/>
    <property type="match status" value="1"/>
</dbReference>
<evidence type="ECO:0000256" key="14">
    <source>
        <dbReference type="ARBA" id="ARBA00023180"/>
    </source>
</evidence>
<evidence type="ECO:0000256" key="4">
    <source>
        <dbReference type="ARBA" id="ARBA00022723"/>
    </source>
</evidence>
<dbReference type="InterPro" id="IPR002035">
    <property type="entry name" value="VWF_A"/>
</dbReference>
<dbReference type="eggNOG" id="KOG3637">
    <property type="taxonomic scope" value="Eukaryota"/>
</dbReference>
<dbReference type="InterPro" id="IPR013649">
    <property type="entry name" value="Integrin_alpha_Ig-like_1"/>
</dbReference>
<evidence type="ECO:0000256" key="17">
    <source>
        <dbReference type="SAM" id="MobiDB-lite"/>
    </source>
</evidence>
<dbReference type="SMART" id="SM00327">
    <property type="entry name" value="VWA"/>
    <property type="match status" value="1"/>
</dbReference>
<feature type="repeat" description="FG-GAP" evidence="15">
    <location>
        <begin position="332"/>
        <end position="383"/>
    </location>
</feature>
<dbReference type="HOGENOM" id="CLU_004111_3_0_1"/>
<dbReference type="Pfam" id="PF01839">
    <property type="entry name" value="FG-GAP"/>
    <property type="match status" value="2"/>
</dbReference>
<evidence type="ECO:0000313" key="19">
    <source>
        <dbReference type="Ensembl" id="ENSACAP00000006277.3"/>
    </source>
</evidence>
<keyword evidence="4" id="KW-0479">Metal-binding</keyword>
<dbReference type="GO" id="GO:0007229">
    <property type="term" value="P:integrin-mediated signaling pathway"/>
    <property type="evidence" value="ECO:0000318"/>
    <property type="project" value="GO_Central"/>
</dbReference>
<evidence type="ECO:0000256" key="1">
    <source>
        <dbReference type="ARBA" id="ARBA00004479"/>
    </source>
</evidence>
<feature type="repeat" description="FG-GAP" evidence="15">
    <location>
        <begin position="505"/>
        <end position="563"/>
    </location>
</feature>
<dbReference type="InterPro" id="IPR048633">
    <property type="entry name" value="ITGAX-like_Ig_3"/>
</dbReference>